<reference evidence="1" key="1">
    <citation type="journal article" date="2021" name="IMA Fungus">
        <title>Genomic characterization of three marine fungi, including Emericellopsis atlantica sp. nov. with signatures of a generalist lifestyle and marine biomass degradation.</title>
        <authorList>
            <person name="Hagestad O.C."/>
            <person name="Hou L."/>
            <person name="Andersen J.H."/>
            <person name="Hansen E.H."/>
            <person name="Altermark B."/>
            <person name="Li C."/>
            <person name="Kuhnert E."/>
            <person name="Cox R.J."/>
            <person name="Crous P.W."/>
            <person name="Spatafora J.W."/>
            <person name="Lail K."/>
            <person name="Amirebrahimi M."/>
            <person name="Lipzen A."/>
            <person name="Pangilinan J."/>
            <person name="Andreopoulos W."/>
            <person name="Hayes R.D."/>
            <person name="Ng V."/>
            <person name="Grigoriev I.V."/>
            <person name="Jackson S.A."/>
            <person name="Sutton T.D.S."/>
            <person name="Dobson A.D.W."/>
            <person name="Rama T."/>
        </authorList>
    </citation>
    <scope>NUCLEOTIDE SEQUENCE</scope>
    <source>
        <strain evidence="1">TS7</strain>
    </source>
</reference>
<dbReference type="GeneID" id="70293326"/>
<name>A0A9P7ZHG2_9HYPO</name>
<comment type="caution">
    <text evidence="1">The sequence shown here is derived from an EMBL/GenBank/DDBJ whole genome shotgun (WGS) entry which is preliminary data.</text>
</comment>
<evidence type="ECO:0000313" key="1">
    <source>
        <dbReference type="EMBL" id="KAG9251553.1"/>
    </source>
</evidence>
<dbReference type="OrthoDB" id="10456444at2759"/>
<organism evidence="1 2">
    <name type="scientific">Emericellopsis atlantica</name>
    <dbReference type="NCBI Taxonomy" id="2614577"/>
    <lineage>
        <taxon>Eukaryota</taxon>
        <taxon>Fungi</taxon>
        <taxon>Dikarya</taxon>
        <taxon>Ascomycota</taxon>
        <taxon>Pezizomycotina</taxon>
        <taxon>Sordariomycetes</taxon>
        <taxon>Hypocreomycetidae</taxon>
        <taxon>Hypocreales</taxon>
        <taxon>Bionectriaceae</taxon>
        <taxon>Emericellopsis</taxon>
    </lineage>
</organism>
<evidence type="ECO:0000313" key="2">
    <source>
        <dbReference type="Proteomes" id="UP000887229"/>
    </source>
</evidence>
<protein>
    <submittedName>
        <fullName evidence="1">Uncharacterized protein</fullName>
    </submittedName>
</protein>
<proteinExistence type="predicted"/>
<dbReference type="Proteomes" id="UP000887229">
    <property type="component" value="Unassembled WGS sequence"/>
</dbReference>
<keyword evidence="2" id="KW-1185">Reference proteome</keyword>
<accession>A0A9P7ZHG2</accession>
<dbReference type="RefSeq" id="XP_046115477.1">
    <property type="nucleotide sequence ID" value="XM_046262423.1"/>
</dbReference>
<gene>
    <name evidence="1" type="ORF">F5Z01DRAFT_639153</name>
</gene>
<sequence>MTRAQLFDDQQARHSTKDGYTVFDNPYNTQYATHEECYANELGYSWRYSDKHRHGAEAHWHDYRHDGSYRLEGCHVQQDNYLYSEENEHTHRGAHGYAAVRRVPAGSQGFIWPTYSAPWDEPAYTIHEKPRYTSHTEPVFSRRVHGRPERRSIPRQGESYIGPWLFPINTSTTRPSTASCSCVEDGSKRCRKEKRKKEACQGKRGMDDKWNAHYRFSDFGGTVHYRESYVDARGGYGQHAVEHQDGQGFWEWWRE</sequence>
<dbReference type="AlphaFoldDB" id="A0A9P7ZHG2"/>
<dbReference type="EMBL" id="MU251267">
    <property type="protein sequence ID" value="KAG9251553.1"/>
    <property type="molecule type" value="Genomic_DNA"/>
</dbReference>